<dbReference type="SUPFAM" id="SSF54506">
    <property type="entry name" value="Diaminopimelate epimerase-like"/>
    <property type="match status" value="2"/>
</dbReference>
<comment type="similarity">
    <text evidence="1">Belongs to the PrpF family.</text>
</comment>
<dbReference type="Gene3D" id="3.10.310.10">
    <property type="entry name" value="Diaminopimelate Epimerase, Chain A, domain 1"/>
    <property type="match status" value="2"/>
</dbReference>
<evidence type="ECO:0000256" key="1">
    <source>
        <dbReference type="ARBA" id="ARBA00007673"/>
    </source>
</evidence>
<dbReference type="RefSeq" id="WP_276830132.1">
    <property type="nucleotide sequence ID" value="NZ_DYTQ01000036.1"/>
</dbReference>
<sequence length="390" mass="41107">MSQISIDAVFMRGGTSKALMIQPKSLPSQREDWDPLFCAAMGTPDPYGRQLNGMGGGVSSLSKICIVGPSSHPDADVDYTFGQVAIKERKVSYQGNCGNMSSAVGPFAVDQGLVAAHGDTTTVRIYNTNTKKIIHSTFATPNGQTQYAGELSIPGVGGTGSPIKLEFIEPGGATTGQLLPTGQVKNTLSIPELGDLEVSMVDAANAAVFVRAADIGLTGLELPDELERRPEVLAKLELIRTHASVAMGITPDLETAKTVTLVPFVAFVSAAQDNPTLSGEVVPTSDMDIVARVISSGQPHRALPLTVSLCTAVAARIAGTVVADLLSPEVRTDAALRLGMPSGVLTVDASVHQNQGHWHAHSGAFYRTANRLFEGRVWINQDDIKPCLPL</sequence>
<name>A0A9D2VF02_9BURK</name>
<dbReference type="PANTHER" id="PTHR43709">
    <property type="entry name" value="ACONITATE ISOMERASE-RELATED"/>
    <property type="match status" value="1"/>
</dbReference>
<dbReference type="InterPro" id="IPR007400">
    <property type="entry name" value="PrpF-like"/>
</dbReference>
<reference evidence="3" key="1">
    <citation type="journal article" date="2021" name="PeerJ">
        <title>Extensive microbial diversity within the chicken gut microbiome revealed by metagenomics and culture.</title>
        <authorList>
            <person name="Gilroy R."/>
            <person name="Ravi A."/>
            <person name="Getino M."/>
            <person name="Pursley I."/>
            <person name="Horton D.L."/>
            <person name="Alikhan N.F."/>
            <person name="Baker D."/>
            <person name="Gharbi K."/>
            <person name="Hall N."/>
            <person name="Watson M."/>
            <person name="Adriaenssens E.M."/>
            <person name="Foster-Nyarko E."/>
            <person name="Jarju S."/>
            <person name="Secka A."/>
            <person name="Antonio M."/>
            <person name="Oren A."/>
            <person name="Chaudhuri R.R."/>
            <person name="La Ragione R."/>
            <person name="Hildebrand F."/>
            <person name="Pallen M.J."/>
        </authorList>
    </citation>
    <scope>NUCLEOTIDE SEQUENCE</scope>
    <source>
        <strain evidence="3">CHK175-13533</strain>
    </source>
</reference>
<dbReference type="Pfam" id="PF04303">
    <property type="entry name" value="PrpF"/>
    <property type="match status" value="1"/>
</dbReference>
<comment type="caution">
    <text evidence="3">The sequence shown here is derived from an EMBL/GenBank/DDBJ whole genome shotgun (WGS) entry which is preliminary data.</text>
</comment>
<keyword evidence="2" id="KW-0413">Isomerase</keyword>
<reference evidence="3" key="2">
    <citation type="submission" date="2021-09" db="EMBL/GenBank/DDBJ databases">
        <authorList>
            <person name="Gilroy R."/>
        </authorList>
    </citation>
    <scope>NUCLEOTIDE SEQUENCE</scope>
    <source>
        <strain evidence="3">CHK175-13533</strain>
    </source>
</reference>
<accession>A0A9D2VF02</accession>
<proteinExistence type="inferred from homology"/>
<gene>
    <name evidence="3" type="ORF">K8U84_02680</name>
</gene>
<evidence type="ECO:0000313" key="3">
    <source>
        <dbReference type="EMBL" id="HJH23441.1"/>
    </source>
</evidence>
<dbReference type="Proteomes" id="UP000700248">
    <property type="component" value="Unassembled WGS sequence"/>
</dbReference>
<dbReference type="EMBL" id="DYTQ01000036">
    <property type="protein sequence ID" value="HJH23441.1"/>
    <property type="molecule type" value="Genomic_DNA"/>
</dbReference>
<dbReference type="PANTHER" id="PTHR43709:SF2">
    <property type="entry name" value="DUF453 DOMAIN PROTEIN (AFU_ORTHOLOGUE AFUA_6G00360)"/>
    <property type="match status" value="1"/>
</dbReference>
<evidence type="ECO:0000313" key="4">
    <source>
        <dbReference type="Proteomes" id="UP000700248"/>
    </source>
</evidence>
<organism evidence="3 4">
    <name type="scientific">Paenalcaligenes hominis</name>
    <dbReference type="NCBI Taxonomy" id="643674"/>
    <lineage>
        <taxon>Bacteria</taxon>
        <taxon>Pseudomonadati</taxon>
        <taxon>Pseudomonadota</taxon>
        <taxon>Betaproteobacteria</taxon>
        <taxon>Burkholderiales</taxon>
        <taxon>Alcaligenaceae</taxon>
        <taxon>Paenalcaligenes</taxon>
    </lineage>
</organism>
<protein>
    <submittedName>
        <fullName evidence="3">PrpF family protein</fullName>
    </submittedName>
</protein>
<dbReference type="GO" id="GO:0016853">
    <property type="term" value="F:isomerase activity"/>
    <property type="evidence" value="ECO:0007669"/>
    <property type="project" value="UniProtKB-KW"/>
</dbReference>
<dbReference type="AlphaFoldDB" id="A0A9D2VF02"/>
<evidence type="ECO:0000256" key="2">
    <source>
        <dbReference type="ARBA" id="ARBA00023235"/>
    </source>
</evidence>